<dbReference type="PANTHER" id="PTHR16046">
    <property type="entry name" value="SMC5-SMC6 COMPLEX LOCALIZATION FACTOR 2"/>
    <property type="match status" value="1"/>
</dbReference>
<evidence type="ECO:0000256" key="1">
    <source>
        <dbReference type="ARBA" id="ARBA00010311"/>
    </source>
</evidence>
<feature type="domain" description="Coiled-coil SMC6 And NSE5 INteracting (CANIN)" evidence="3">
    <location>
        <begin position="392"/>
        <end position="747"/>
    </location>
</feature>
<organism evidence="4 5">
    <name type="scientific">Gekko japonicus</name>
    <name type="common">Schlegel's Japanese gecko</name>
    <dbReference type="NCBI Taxonomy" id="146911"/>
    <lineage>
        <taxon>Eukaryota</taxon>
        <taxon>Metazoa</taxon>
        <taxon>Chordata</taxon>
        <taxon>Craniata</taxon>
        <taxon>Vertebrata</taxon>
        <taxon>Euteleostomi</taxon>
        <taxon>Lepidosauria</taxon>
        <taxon>Squamata</taxon>
        <taxon>Bifurcata</taxon>
        <taxon>Gekkota</taxon>
        <taxon>Gekkonidae</taxon>
        <taxon>Gekkoninae</taxon>
        <taxon>Gekko</taxon>
    </lineage>
</organism>
<feature type="region of interest" description="Disordered" evidence="2">
    <location>
        <begin position="66"/>
        <end position="106"/>
    </location>
</feature>
<keyword evidence="4" id="KW-1185">Reference proteome</keyword>
<name>A0ABM1KPG1_GEKJA</name>
<feature type="region of interest" description="Disordered" evidence="2">
    <location>
        <begin position="1"/>
        <end position="20"/>
    </location>
</feature>
<feature type="compositionally biased region" description="Polar residues" evidence="2">
    <location>
        <begin position="1"/>
        <end position="11"/>
    </location>
</feature>
<dbReference type="Pfam" id="PF14816">
    <property type="entry name" value="CANIN"/>
    <property type="match status" value="1"/>
</dbReference>
<evidence type="ECO:0000313" key="4">
    <source>
        <dbReference type="Proteomes" id="UP000694871"/>
    </source>
</evidence>
<evidence type="ECO:0000313" key="5">
    <source>
        <dbReference type="RefSeq" id="XP_015275598.1"/>
    </source>
</evidence>
<sequence length="889" mass="100757">MTQYLNSSQSSGGDGRALWGSLGSPARLYRKLAGRADGARNGRNQCITDFFQPAPKQDRTVLCSPEKRNGKVGFPVPHADHPRSNVSSPKRNRRKKFLPPPDRSPIIDAFFKGAKIEKKDSSNNDGGSITREATYPKVVVRKLFTSEGSLDCSSKDDTCMRDVEKSEKCPVQTRTPLVENSRECNMEYMDLDTVSSGLNKRASASENDSLRKESHISWCQKTGCSKMLQSSTANASHQSSTETLGSDKQVKKEKKMLFMQQSSGSVKKSLATNISQQDTMDFLRKRSCSASWESSTDCSHVTCDLNELSDEDSNLEICMSNKKLRSLSDSEDGNPDCSLDSSDDEILLPFEEILAQSAKPTKTPEPTSDEDGTQDSVISSHDSLLSKPSIETQVSYVNRLEHLLKEKEEFRRVDELEKQLQEVKWRVERDSPPKELSNDGELSAEHRAFIEKFSVIDAIPDQHPGENIFQMAHAGKIFSQHNLDLRNSGFFPHNPIEKYLLGSGITQQLFVINEGLLMSAYHSSPCPVPILKWMFQMMSVHSDRFVSKKILDMLMALTIKNASFSDPPRSWIPSLCDIATVLINMGVPFNTLFPLLHFQPTFTKDNIMTVGKQAPGDFSENLPSFFFLVQNSLCNMAKFLQLCVGICPECYTDKEILLLLLLLFKLSLEKELKQYPLVDLEHLIIKLLENIRNWDTEMPKLCLAISDLSSHHHDLLWLVQFVPNWTARGRQARRHLSLVVISKLLKNHVNIPSSKDQQMALLCQDLVEMKPSNLLKKIAETEMHQDDLSKESLLSEFEPQAYYLTYVLLHLVREASSSEAAYSNQRKWLLKLSGTLEKHVKCDIREDARLFYRTKVKDLVARTYSKWQQMIHSSRPTQGKIHDFWIPDS</sequence>
<dbReference type="RefSeq" id="XP_015275598.1">
    <property type="nucleotide sequence ID" value="XM_015420112.1"/>
</dbReference>
<feature type="region of interest" description="Disordered" evidence="2">
    <location>
        <begin position="355"/>
        <end position="384"/>
    </location>
</feature>
<dbReference type="GeneID" id="107117926"/>
<feature type="region of interest" description="Disordered" evidence="2">
    <location>
        <begin position="230"/>
        <end position="250"/>
    </location>
</feature>
<evidence type="ECO:0000256" key="2">
    <source>
        <dbReference type="SAM" id="MobiDB-lite"/>
    </source>
</evidence>
<dbReference type="Proteomes" id="UP000694871">
    <property type="component" value="Unplaced"/>
</dbReference>
<reference evidence="5" key="1">
    <citation type="submission" date="2025-08" db="UniProtKB">
        <authorList>
            <consortium name="RefSeq"/>
        </authorList>
    </citation>
    <scope>IDENTIFICATION</scope>
</reference>
<dbReference type="PANTHER" id="PTHR16046:SF10">
    <property type="entry name" value="SMC5-SMC6 COMPLEX LOCALIZATION FACTOR PROTEIN 2"/>
    <property type="match status" value="1"/>
</dbReference>
<feature type="compositionally biased region" description="Polar residues" evidence="2">
    <location>
        <begin position="230"/>
        <end position="246"/>
    </location>
</feature>
<feature type="compositionally biased region" description="Polar residues" evidence="2">
    <location>
        <begin position="374"/>
        <end position="383"/>
    </location>
</feature>
<accession>A0ABM1KPG1</accession>
<proteinExistence type="inferred from homology"/>
<dbReference type="InterPro" id="IPR044276">
    <property type="entry name" value="CANIN_dom"/>
</dbReference>
<evidence type="ECO:0000259" key="3">
    <source>
        <dbReference type="Pfam" id="PF14816"/>
    </source>
</evidence>
<comment type="similarity">
    <text evidence="1">Belongs to the FAM178 family.</text>
</comment>
<protein>
    <submittedName>
        <fullName evidence="5">SMC5-SMC6 complex localization factor protein 2</fullName>
    </submittedName>
</protein>
<gene>
    <name evidence="5" type="primary">SLF2</name>
</gene>
<dbReference type="InterPro" id="IPR026161">
    <property type="entry name" value="FAM178"/>
</dbReference>